<dbReference type="RefSeq" id="XP_014147474.1">
    <property type="nucleotide sequence ID" value="XM_014291999.1"/>
</dbReference>
<dbReference type="EMBL" id="KQ245443">
    <property type="protein sequence ID" value="KNC73572.1"/>
    <property type="molecule type" value="Genomic_DNA"/>
</dbReference>
<protein>
    <recommendedName>
        <fullName evidence="4">PHD-type domain-containing protein</fullName>
    </recommendedName>
</protein>
<dbReference type="Proteomes" id="UP000054560">
    <property type="component" value="Unassembled WGS sequence"/>
</dbReference>
<dbReference type="Gene3D" id="3.30.40.10">
    <property type="entry name" value="Zinc/RING finger domain, C3HC4 (zinc finger)"/>
    <property type="match status" value="2"/>
</dbReference>
<evidence type="ECO:0000259" key="4">
    <source>
        <dbReference type="PROSITE" id="PS51805"/>
    </source>
</evidence>
<evidence type="ECO:0000313" key="6">
    <source>
        <dbReference type="Proteomes" id="UP000054560"/>
    </source>
</evidence>
<reference evidence="5 6" key="1">
    <citation type="submission" date="2011-02" db="EMBL/GenBank/DDBJ databases">
        <title>The Genome Sequence of Sphaeroforma arctica JP610.</title>
        <authorList>
            <consortium name="The Broad Institute Genome Sequencing Platform"/>
            <person name="Russ C."/>
            <person name="Cuomo C."/>
            <person name="Young S.K."/>
            <person name="Zeng Q."/>
            <person name="Gargeya S."/>
            <person name="Alvarado L."/>
            <person name="Berlin A."/>
            <person name="Chapman S.B."/>
            <person name="Chen Z."/>
            <person name="Freedman E."/>
            <person name="Gellesch M."/>
            <person name="Goldberg J."/>
            <person name="Griggs A."/>
            <person name="Gujja S."/>
            <person name="Heilman E."/>
            <person name="Heiman D."/>
            <person name="Howarth C."/>
            <person name="Mehta T."/>
            <person name="Neiman D."/>
            <person name="Pearson M."/>
            <person name="Roberts A."/>
            <person name="Saif S."/>
            <person name="Shea T."/>
            <person name="Shenoy N."/>
            <person name="Sisk P."/>
            <person name="Stolte C."/>
            <person name="Sykes S."/>
            <person name="White J."/>
            <person name="Yandava C."/>
            <person name="Burger G."/>
            <person name="Gray M.W."/>
            <person name="Holland P.W.H."/>
            <person name="King N."/>
            <person name="Lang F.B.F."/>
            <person name="Roger A.J."/>
            <person name="Ruiz-Trillo I."/>
            <person name="Haas B."/>
            <person name="Nusbaum C."/>
            <person name="Birren B."/>
        </authorList>
    </citation>
    <scope>NUCLEOTIDE SEQUENCE [LARGE SCALE GENOMIC DNA]</scope>
    <source>
        <strain evidence="5 6">JP610</strain>
    </source>
</reference>
<dbReference type="GO" id="GO:0008270">
    <property type="term" value="F:zinc ion binding"/>
    <property type="evidence" value="ECO:0007669"/>
    <property type="project" value="UniProtKB-KW"/>
</dbReference>
<dbReference type="OrthoDB" id="20839at2759"/>
<dbReference type="STRING" id="667725.A0A0L0FA42"/>
<accession>A0A0L0FA42</accession>
<dbReference type="InterPro" id="IPR019787">
    <property type="entry name" value="Znf_PHD-finger"/>
</dbReference>
<dbReference type="GO" id="GO:0006357">
    <property type="term" value="P:regulation of transcription by RNA polymerase II"/>
    <property type="evidence" value="ECO:0007669"/>
    <property type="project" value="TreeGrafter"/>
</dbReference>
<dbReference type="InterPro" id="IPR050701">
    <property type="entry name" value="Histone_Mod_Regulator"/>
</dbReference>
<dbReference type="SMART" id="SM00249">
    <property type="entry name" value="PHD"/>
    <property type="match status" value="2"/>
</dbReference>
<proteinExistence type="predicted"/>
<evidence type="ECO:0000256" key="1">
    <source>
        <dbReference type="ARBA" id="ARBA00022723"/>
    </source>
</evidence>
<evidence type="ECO:0000256" key="3">
    <source>
        <dbReference type="ARBA" id="ARBA00022833"/>
    </source>
</evidence>
<keyword evidence="2" id="KW-0863">Zinc-finger</keyword>
<dbReference type="eggNOG" id="KOG0958">
    <property type="taxonomic scope" value="Eukaryota"/>
</dbReference>
<dbReference type="InterPro" id="IPR001965">
    <property type="entry name" value="Znf_PHD"/>
</dbReference>
<dbReference type="Pfam" id="PF13832">
    <property type="entry name" value="zf-HC5HC2H_2"/>
    <property type="match status" value="1"/>
</dbReference>
<evidence type="ECO:0000256" key="2">
    <source>
        <dbReference type="ARBA" id="ARBA00022771"/>
    </source>
</evidence>
<dbReference type="GeneID" id="25914373"/>
<name>A0A0L0FA42_9EUKA</name>
<keyword evidence="6" id="KW-1185">Reference proteome</keyword>
<evidence type="ECO:0000313" key="5">
    <source>
        <dbReference type="EMBL" id="KNC73572.1"/>
    </source>
</evidence>
<keyword evidence="3" id="KW-0862">Zinc</keyword>
<dbReference type="PANTHER" id="PTHR13793:SF107">
    <property type="entry name" value="BROMODOMAIN-CONTAINING PROTEIN HOMOLOG"/>
    <property type="match status" value="1"/>
</dbReference>
<dbReference type="InterPro" id="IPR034732">
    <property type="entry name" value="EPHD"/>
</dbReference>
<feature type="non-terminal residue" evidence="5">
    <location>
        <position position="1"/>
    </location>
</feature>
<keyword evidence="1" id="KW-0479">Metal-binding</keyword>
<dbReference type="PANTHER" id="PTHR13793">
    <property type="entry name" value="PHD FINGER PROTEINS"/>
    <property type="match status" value="1"/>
</dbReference>
<feature type="domain" description="PHD-type" evidence="4">
    <location>
        <begin position="67"/>
        <end position="203"/>
    </location>
</feature>
<sequence length="208" mass="22955">PASTPSTRPLSHEKGELGVRGVAVVQCCDCRVAVHVTCYGIQSIDNPSEWRCSLCATLEYQQGDKLAVNCELCPQQGGAFMSAGKNKWVHTACALFIYESYFQGWRDGVGFPSRRPVLKEPIMLDKIPASRKSLKCKICAQSMGTAAGKKKVAKTACKQCDYGQCVVAFHVTCVQRSPDYPTEFDWSQFPSYNALSTYCTNVKHPPQK</sequence>
<organism evidence="5 6">
    <name type="scientific">Sphaeroforma arctica JP610</name>
    <dbReference type="NCBI Taxonomy" id="667725"/>
    <lineage>
        <taxon>Eukaryota</taxon>
        <taxon>Ichthyosporea</taxon>
        <taxon>Ichthyophonida</taxon>
        <taxon>Sphaeroforma</taxon>
    </lineage>
</organism>
<dbReference type="AlphaFoldDB" id="A0A0L0FA42"/>
<feature type="non-terminal residue" evidence="5">
    <location>
        <position position="208"/>
    </location>
</feature>
<dbReference type="PROSITE" id="PS51805">
    <property type="entry name" value="EPHD"/>
    <property type="match status" value="1"/>
</dbReference>
<dbReference type="InterPro" id="IPR011011">
    <property type="entry name" value="Znf_FYVE_PHD"/>
</dbReference>
<dbReference type="Pfam" id="PF13831">
    <property type="entry name" value="PHD_2"/>
    <property type="match status" value="1"/>
</dbReference>
<gene>
    <name evidence="5" type="ORF">SARC_13869</name>
</gene>
<dbReference type="InterPro" id="IPR013083">
    <property type="entry name" value="Znf_RING/FYVE/PHD"/>
</dbReference>
<dbReference type="SUPFAM" id="SSF57903">
    <property type="entry name" value="FYVE/PHD zinc finger"/>
    <property type="match status" value="1"/>
</dbReference>